<dbReference type="Proteomes" id="UP000295709">
    <property type="component" value="Unassembled WGS sequence"/>
</dbReference>
<evidence type="ECO:0000313" key="2">
    <source>
        <dbReference type="EMBL" id="TDX91385.1"/>
    </source>
</evidence>
<gene>
    <name evidence="2" type="ORF">BCF50_2515</name>
    <name evidence="1" type="ORF">EGI05_16995</name>
</gene>
<evidence type="ECO:0000313" key="4">
    <source>
        <dbReference type="Proteomes" id="UP000295709"/>
    </source>
</evidence>
<dbReference type="RefSeq" id="WP_123264203.1">
    <property type="nucleotide sequence ID" value="NZ_CP095185.1"/>
</dbReference>
<keyword evidence="4" id="KW-1185">Reference proteome</keyword>
<evidence type="ECO:0000313" key="3">
    <source>
        <dbReference type="Proteomes" id="UP000269375"/>
    </source>
</evidence>
<organism evidence="1 3">
    <name type="scientific">Chryseobacterium daecheongense</name>
    <dbReference type="NCBI Taxonomy" id="192389"/>
    <lineage>
        <taxon>Bacteria</taxon>
        <taxon>Pseudomonadati</taxon>
        <taxon>Bacteroidota</taxon>
        <taxon>Flavobacteriia</taxon>
        <taxon>Flavobacteriales</taxon>
        <taxon>Weeksellaceae</taxon>
        <taxon>Chryseobacterium group</taxon>
        <taxon>Chryseobacterium</taxon>
    </lineage>
</organism>
<dbReference type="AlphaFoldDB" id="A0A3N0VTQ4"/>
<reference evidence="1 3" key="1">
    <citation type="submission" date="2018-11" db="EMBL/GenBank/DDBJ databases">
        <title>Proposal to divide the Flavobacteriaceae and reorganize its genera based on Amino Acid Identity values calculated from whole genome sequences.</title>
        <authorList>
            <person name="Nicholson A.C."/>
            <person name="Gulvik C.A."/>
            <person name="Whitney A.M."/>
            <person name="Humrighouse B.W."/>
            <person name="Bell M."/>
            <person name="Holmes B."/>
            <person name="Steigerwalt A."/>
            <person name="Villarma A."/>
            <person name="Sheth M."/>
            <person name="Batra D."/>
            <person name="Pryor J."/>
            <person name="Bernardet J.-F."/>
            <person name="Hugo C."/>
            <person name="Kampfer P."/>
            <person name="Newman J."/>
            <person name="Mcquiston J.R."/>
        </authorList>
    </citation>
    <scope>NUCLEOTIDE SEQUENCE [LARGE SCALE GENOMIC DNA]</scope>
    <source>
        <strain evidence="1 3">DSM 15235</strain>
    </source>
</reference>
<dbReference type="EMBL" id="SOQW01000003">
    <property type="protein sequence ID" value="TDX91385.1"/>
    <property type="molecule type" value="Genomic_DNA"/>
</dbReference>
<name>A0A3N0VTQ4_9FLAO</name>
<comment type="caution">
    <text evidence="1">The sequence shown here is derived from an EMBL/GenBank/DDBJ whole genome shotgun (WGS) entry which is preliminary data.</text>
</comment>
<protein>
    <submittedName>
        <fullName evidence="1">Uncharacterized protein</fullName>
    </submittedName>
</protein>
<sequence length="141" mass="16104">MEKFQKYCLSVLLVIICGNISAQIINGSIEPNEYKKLCEIYTQLLNSQYSEATHKACVTKKTKFYHSIHHKQNVIGVIGKTVSAKEYGKNDNNAVFCFVRERHTIVLGNFENNYQNAATGTLYFKTKVSKIRNKDYLDLLG</sequence>
<reference evidence="2 4" key="2">
    <citation type="submission" date="2019-03" db="EMBL/GenBank/DDBJ databases">
        <title>Genomic Encyclopedia of Archaeal and Bacterial Type Strains, Phase II (KMG-II): from individual species to whole genera.</title>
        <authorList>
            <person name="Goeker M."/>
        </authorList>
    </citation>
    <scope>NUCLEOTIDE SEQUENCE [LARGE SCALE GENOMIC DNA]</scope>
    <source>
        <strain evidence="2 4">DSM 15235</strain>
    </source>
</reference>
<dbReference type="Proteomes" id="UP000269375">
    <property type="component" value="Unassembled WGS sequence"/>
</dbReference>
<dbReference type="OrthoDB" id="935812at2"/>
<proteinExistence type="predicted"/>
<accession>A0A3N0VTQ4</accession>
<dbReference type="EMBL" id="RJTX01000004">
    <property type="protein sequence ID" value="ROH96196.1"/>
    <property type="molecule type" value="Genomic_DNA"/>
</dbReference>
<evidence type="ECO:0000313" key="1">
    <source>
        <dbReference type="EMBL" id="ROH96196.1"/>
    </source>
</evidence>